<keyword evidence="8" id="KW-1185">Reference proteome</keyword>
<accession>A0ABU5T0E8</accession>
<dbReference type="PANTHER" id="PTHR43557:SF2">
    <property type="entry name" value="RIESKE DOMAIN-CONTAINING PROTEIN-RELATED"/>
    <property type="match status" value="1"/>
</dbReference>
<protein>
    <submittedName>
        <fullName evidence="7">FAD-dependent oxidoreductase</fullName>
    </submittedName>
</protein>
<comment type="caution">
    <text evidence="7">The sequence shown here is derived from an EMBL/GenBank/DDBJ whole genome shotgun (WGS) entry which is preliminary data.</text>
</comment>
<organism evidence="7 8">
    <name type="scientific">Sinomonas terricola</name>
    <dbReference type="NCBI Taxonomy" id="3110330"/>
    <lineage>
        <taxon>Bacteria</taxon>
        <taxon>Bacillati</taxon>
        <taxon>Actinomycetota</taxon>
        <taxon>Actinomycetes</taxon>
        <taxon>Micrococcales</taxon>
        <taxon>Micrococcaceae</taxon>
        <taxon>Sinomonas</taxon>
    </lineage>
</organism>
<keyword evidence="3" id="KW-0274">FAD</keyword>
<evidence type="ECO:0000313" key="8">
    <source>
        <dbReference type="Proteomes" id="UP001304769"/>
    </source>
</evidence>
<gene>
    <name evidence="7" type="ORF">SPF06_00190</name>
</gene>
<dbReference type="InterPro" id="IPR028202">
    <property type="entry name" value="Reductase_C"/>
</dbReference>
<evidence type="ECO:0000256" key="4">
    <source>
        <dbReference type="ARBA" id="ARBA00023002"/>
    </source>
</evidence>
<evidence type="ECO:0000256" key="2">
    <source>
        <dbReference type="ARBA" id="ARBA00022630"/>
    </source>
</evidence>
<evidence type="ECO:0000259" key="5">
    <source>
        <dbReference type="Pfam" id="PF07992"/>
    </source>
</evidence>
<evidence type="ECO:0000259" key="6">
    <source>
        <dbReference type="Pfam" id="PF14759"/>
    </source>
</evidence>
<feature type="domain" description="FAD/NAD(P)-binding" evidence="5">
    <location>
        <begin position="7"/>
        <end position="304"/>
    </location>
</feature>
<dbReference type="PRINTS" id="PR00368">
    <property type="entry name" value="FADPNR"/>
</dbReference>
<evidence type="ECO:0000256" key="1">
    <source>
        <dbReference type="ARBA" id="ARBA00001974"/>
    </source>
</evidence>
<dbReference type="SUPFAM" id="SSF51905">
    <property type="entry name" value="FAD/NAD(P)-binding domain"/>
    <property type="match status" value="1"/>
</dbReference>
<evidence type="ECO:0000313" key="7">
    <source>
        <dbReference type="EMBL" id="MEA5453127.1"/>
    </source>
</evidence>
<dbReference type="Pfam" id="PF07992">
    <property type="entry name" value="Pyr_redox_2"/>
    <property type="match status" value="1"/>
</dbReference>
<name>A0ABU5T0E8_9MICC</name>
<dbReference type="RefSeq" id="WP_323276900.1">
    <property type="nucleotide sequence ID" value="NZ_JAYGGQ010000001.1"/>
</dbReference>
<dbReference type="PANTHER" id="PTHR43557">
    <property type="entry name" value="APOPTOSIS-INDUCING FACTOR 1"/>
    <property type="match status" value="1"/>
</dbReference>
<dbReference type="EMBL" id="JAYGGQ010000001">
    <property type="protein sequence ID" value="MEA5453127.1"/>
    <property type="molecule type" value="Genomic_DNA"/>
</dbReference>
<dbReference type="InterPro" id="IPR023753">
    <property type="entry name" value="FAD/NAD-binding_dom"/>
</dbReference>
<sequence length="418" mass="44215">MDEQGMVIAGGGLAAGSAAKTLRAEGWDGPITIIAAEHRDPYLRPPLSKEFLLGKEDEEGLAVNPTGWYSENDVDLRLGENVDQIVPAPRVVKLEDGQLLPYRALLLATGAQPRTLDLPGAQYEGIVTLRRFEDSLALRSELEGGGRRVVLIGSGWIGMEVAAAARTYGNEVTVVGRGAQPLAQLEPELGDYFRRVHESQGVQFRLGEHPVEFKAADDGEAVTCVVTNTGERLGADLVVAAVGVTPNIGLARDAKLVVGNGVVVDAALRTSAEGIFAAGDVANSLQPFTGDHVRSEHWSNALNGGKVAAKSMLGLDAALDIAPYFYTDQFGLSLEYSGYVQRARGAQLVLRGSIDTVDEGLAGFVAFWLQHGQAVAAMNVNAPRSQKALKALIASRAVVDPARLADPAVPLAELVPQA</sequence>
<dbReference type="PRINTS" id="PR00411">
    <property type="entry name" value="PNDRDTASEI"/>
</dbReference>
<dbReference type="Pfam" id="PF14759">
    <property type="entry name" value="Reductase_C"/>
    <property type="match status" value="1"/>
</dbReference>
<dbReference type="SUPFAM" id="SSF55424">
    <property type="entry name" value="FAD/NAD-linked reductases, dimerisation (C-terminal) domain"/>
    <property type="match status" value="1"/>
</dbReference>
<feature type="domain" description="Reductase C-terminal" evidence="6">
    <location>
        <begin position="324"/>
        <end position="414"/>
    </location>
</feature>
<comment type="cofactor">
    <cofactor evidence="1">
        <name>FAD</name>
        <dbReference type="ChEBI" id="CHEBI:57692"/>
    </cofactor>
</comment>
<reference evidence="7 8" key="1">
    <citation type="submission" date="2023-12" db="EMBL/GenBank/DDBJ databases">
        <title>Sinomonas terricola sp. nov, isolated from litchi orchard soil in Guangdong, PR China.</title>
        <authorList>
            <person name="Jiaxin W."/>
            <person name="Yang Z."/>
            <person name="Honghui Z."/>
        </authorList>
    </citation>
    <scope>NUCLEOTIDE SEQUENCE [LARGE SCALE GENOMIC DNA]</scope>
    <source>
        <strain evidence="7 8">JGH33</strain>
    </source>
</reference>
<dbReference type="Proteomes" id="UP001304769">
    <property type="component" value="Unassembled WGS sequence"/>
</dbReference>
<dbReference type="Gene3D" id="3.30.390.30">
    <property type="match status" value="1"/>
</dbReference>
<dbReference type="Gene3D" id="3.50.50.60">
    <property type="entry name" value="FAD/NAD(P)-binding domain"/>
    <property type="match status" value="2"/>
</dbReference>
<evidence type="ECO:0000256" key="3">
    <source>
        <dbReference type="ARBA" id="ARBA00022827"/>
    </source>
</evidence>
<keyword evidence="2" id="KW-0285">Flavoprotein</keyword>
<keyword evidence="4" id="KW-0560">Oxidoreductase</keyword>
<dbReference type="InterPro" id="IPR050446">
    <property type="entry name" value="FAD-oxidoreductase/Apoptosis"/>
</dbReference>
<dbReference type="InterPro" id="IPR016156">
    <property type="entry name" value="FAD/NAD-linked_Rdtase_dimer_sf"/>
</dbReference>
<dbReference type="InterPro" id="IPR036188">
    <property type="entry name" value="FAD/NAD-bd_sf"/>
</dbReference>
<proteinExistence type="predicted"/>